<keyword evidence="3" id="KW-0732">Signal</keyword>
<organism evidence="4 5">
    <name type="scientific">Gymnodinialimonas ceratoperidinii</name>
    <dbReference type="NCBI Taxonomy" id="2856823"/>
    <lineage>
        <taxon>Bacteria</taxon>
        <taxon>Pseudomonadati</taxon>
        <taxon>Pseudomonadota</taxon>
        <taxon>Alphaproteobacteria</taxon>
        <taxon>Rhodobacterales</taxon>
        <taxon>Paracoccaceae</taxon>
        <taxon>Gymnodinialimonas</taxon>
    </lineage>
</organism>
<keyword evidence="1" id="KW-0479">Metal-binding</keyword>
<dbReference type="Pfam" id="PF02630">
    <property type="entry name" value="SCO1-SenC"/>
    <property type="match status" value="1"/>
</dbReference>
<reference evidence="4 5" key="1">
    <citation type="submission" date="2021-07" db="EMBL/GenBank/DDBJ databases">
        <title>A novel Jannaschia species isolated from marine dinoflagellate Ceratoperidinium margalefii.</title>
        <authorList>
            <person name="Jiang Y."/>
            <person name="Li Z."/>
        </authorList>
    </citation>
    <scope>NUCLEOTIDE SEQUENCE [LARGE SCALE GENOMIC DNA]</scope>
    <source>
        <strain evidence="4 5">J12C1-MA-4</strain>
    </source>
</reference>
<sequence>MIRLVLVLALATGTATAQSLTDNLGGAFTLIDQTGAERTQADPENWHQLVFFGYANCQEICSAALPLMASTVEEVRARGGALRPVMITVDPTRDTPEAMARALPVFHPDFVGLTGSEAALQEAYDGYSVEFEELFIDPFHGTVFSHGSFIYLLDGAGEVLTLLPPVLGPEMMAEIVTGYMEAS</sequence>
<evidence type="ECO:0000256" key="1">
    <source>
        <dbReference type="PIRSR" id="PIRSR603782-1"/>
    </source>
</evidence>
<feature type="binding site" evidence="1">
    <location>
        <position position="146"/>
    </location>
    <ligand>
        <name>Cu cation</name>
        <dbReference type="ChEBI" id="CHEBI:23378"/>
    </ligand>
</feature>
<gene>
    <name evidence="4" type="ORF">KYE46_06675</name>
</gene>
<dbReference type="GO" id="GO:0046872">
    <property type="term" value="F:metal ion binding"/>
    <property type="evidence" value="ECO:0007669"/>
    <property type="project" value="UniProtKB-KW"/>
</dbReference>
<keyword evidence="2" id="KW-1015">Disulfide bond</keyword>
<keyword evidence="1" id="KW-0186">Copper</keyword>
<dbReference type="Proteomes" id="UP000825009">
    <property type="component" value="Chromosome"/>
</dbReference>
<dbReference type="PANTHER" id="PTHR12151:SF25">
    <property type="entry name" value="LINALOOL DEHYDRATASE_ISOMERASE DOMAIN-CONTAINING PROTEIN"/>
    <property type="match status" value="1"/>
</dbReference>
<accession>A0A8F6TZK6</accession>
<evidence type="ECO:0000313" key="5">
    <source>
        <dbReference type="Proteomes" id="UP000825009"/>
    </source>
</evidence>
<evidence type="ECO:0000256" key="3">
    <source>
        <dbReference type="SAM" id="SignalP"/>
    </source>
</evidence>
<evidence type="ECO:0000256" key="2">
    <source>
        <dbReference type="PIRSR" id="PIRSR603782-2"/>
    </source>
</evidence>
<proteinExistence type="predicted"/>
<keyword evidence="5" id="KW-1185">Reference proteome</keyword>
<dbReference type="EMBL" id="CP079194">
    <property type="protein sequence ID" value="QXT40904.1"/>
    <property type="molecule type" value="Genomic_DNA"/>
</dbReference>
<feature type="chain" id="PRO_5034671816" evidence="3">
    <location>
        <begin position="18"/>
        <end position="183"/>
    </location>
</feature>
<feature type="binding site" evidence="1">
    <location>
        <position position="57"/>
    </location>
    <ligand>
        <name>Cu cation</name>
        <dbReference type="ChEBI" id="CHEBI:23378"/>
    </ligand>
</feature>
<dbReference type="AlphaFoldDB" id="A0A8F6TZK6"/>
<feature type="binding site" evidence="1">
    <location>
        <position position="61"/>
    </location>
    <ligand>
        <name>Cu cation</name>
        <dbReference type="ChEBI" id="CHEBI:23378"/>
    </ligand>
</feature>
<feature type="disulfide bond" description="Redox-active" evidence="2">
    <location>
        <begin position="57"/>
        <end position="61"/>
    </location>
</feature>
<dbReference type="RefSeq" id="WP_219004347.1">
    <property type="nucleotide sequence ID" value="NZ_CP079194.1"/>
</dbReference>
<protein>
    <submittedName>
        <fullName evidence="4">SCO family protein</fullName>
    </submittedName>
</protein>
<dbReference type="KEGG" id="gce:KYE46_06675"/>
<evidence type="ECO:0000313" key="4">
    <source>
        <dbReference type="EMBL" id="QXT40904.1"/>
    </source>
</evidence>
<dbReference type="PANTHER" id="PTHR12151">
    <property type="entry name" value="ELECTRON TRANSPORT PROTIN SCO1/SENC FAMILY MEMBER"/>
    <property type="match status" value="1"/>
</dbReference>
<dbReference type="CDD" id="cd02968">
    <property type="entry name" value="SCO"/>
    <property type="match status" value="1"/>
</dbReference>
<dbReference type="InterPro" id="IPR003782">
    <property type="entry name" value="SCO1/SenC"/>
</dbReference>
<feature type="signal peptide" evidence="3">
    <location>
        <begin position="1"/>
        <end position="17"/>
    </location>
</feature>
<name>A0A8F6TZK6_9RHOB</name>